<reference evidence="3 4" key="1">
    <citation type="submission" date="2024-04" db="EMBL/GenBank/DDBJ databases">
        <authorList>
            <person name="Waldvogel A.-M."/>
            <person name="Schoenle A."/>
        </authorList>
    </citation>
    <scope>NUCLEOTIDE SEQUENCE [LARGE SCALE GENOMIC DNA]</scope>
</reference>
<feature type="signal peptide" evidence="2">
    <location>
        <begin position="1"/>
        <end position="17"/>
    </location>
</feature>
<protein>
    <recommendedName>
        <fullName evidence="5">Secreted protein</fullName>
    </recommendedName>
</protein>
<feature type="chain" id="PRO_5043506050" description="Secreted protein" evidence="2">
    <location>
        <begin position="18"/>
        <end position="99"/>
    </location>
</feature>
<evidence type="ECO:0000256" key="1">
    <source>
        <dbReference type="SAM" id="MobiDB-lite"/>
    </source>
</evidence>
<feature type="compositionally biased region" description="Polar residues" evidence="1">
    <location>
        <begin position="55"/>
        <end position="67"/>
    </location>
</feature>
<gene>
    <name evidence="3" type="ORF">KC01_LOCUS526</name>
</gene>
<feature type="region of interest" description="Disordered" evidence="1">
    <location>
        <begin position="30"/>
        <end position="71"/>
    </location>
</feature>
<proteinExistence type="predicted"/>
<name>A0AAV2IT45_KNICA</name>
<sequence>MANCSFRKLMLLAVAAAADVTRVVLNSKEQRSSQRITGAGGGRKRRDDSRLTHRIMSQSRRSRTSAGLASDQGFSPVRLSLLLLCSLNILNPTLGKTSF</sequence>
<evidence type="ECO:0000256" key="2">
    <source>
        <dbReference type="SAM" id="SignalP"/>
    </source>
</evidence>
<evidence type="ECO:0000313" key="3">
    <source>
        <dbReference type="EMBL" id="CAL1567768.1"/>
    </source>
</evidence>
<accession>A0AAV2IT45</accession>
<dbReference type="AlphaFoldDB" id="A0AAV2IT45"/>
<keyword evidence="2" id="KW-0732">Signal</keyword>
<dbReference type="EMBL" id="OZ035823">
    <property type="protein sequence ID" value="CAL1567768.1"/>
    <property type="molecule type" value="Genomic_DNA"/>
</dbReference>
<dbReference type="Proteomes" id="UP001497482">
    <property type="component" value="Chromosome 1"/>
</dbReference>
<keyword evidence="4" id="KW-1185">Reference proteome</keyword>
<evidence type="ECO:0008006" key="5">
    <source>
        <dbReference type="Google" id="ProtNLM"/>
    </source>
</evidence>
<evidence type="ECO:0000313" key="4">
    <source>
        <dbReference type="Proteomes" id="UP001497482"/>
    </source>
</evidence>
<organism evidence="3 4">
    <name type="scientific">Knipowitschia caucasica</name>
    <name type="common">Caucasian dwarf goby</name>
    <name type="synonym">Pomatoschistus caucasicus</name>
    <dbReference type="NCBI Taxonomy" id="637954"/>
    <lineage>
        <taxon>Eukaryota</taxon>
        <taxon>Metazoa</taxon>
        <taxon>Chordata</taxon>
        <taxon>Craniata</taxon>
        <taxon>Vertebrata</taxon>
        <taxon>Euteleostomi</taxon>
        <taxon>Actinopterygii</taxon>
        <taxon>Neopterygii</taxon>
        <taxon>Teleostei</taxon>
        <taxon>Neoteleostei</taxon>
        <taxon>Acanthomorphata</taxon>
        <taxon>Gobiaria</taxon>
        <taxon>Gobiiformes</taxon>
        <taxon>Gobioidei</taxon>
        <taxon>Gobiidae</taxon>
        <taxon>Gobiinae</taxon>
        <taxon>Knipowitschia</taxon>
    </lineage>
</organism>